<proteinExistence type="predicted"/>
<keyword evidence="6" id="KW-0378">Hydrolase</keyword>
<feature type="region of interest" description="Disordered" evidence="14">
    <location>
        <begin position="228"/>
        <end position="268"/>
    </location>
</feature>
<dbReference type="InterPro" id="IPR036397">
    <property type="entry name" value="RNaseH_sf"/>
</dbReference>
<dbReference type="GO" id="GO:0003964">
    <property type="term" value="F:RNA-directed DNA polymerase activity"/>
    <property type="evidence" value="ECO:0007669"/>
    <property type="project" value="UniProtKB-KW"/>
</dbReference>
<reference evidence="17" key="1">
    <citation type="journal article" date="2019" name="Sci. Rep.">
        <title>Draft genome of Tanacetum cinerariifolium, the natural source of mosquito coil.</title>
        <authorList>
            <person name="Yamashiro T."/>
            <person name="Shiraishi A."/>
            <person name="Satake H."/>
            <person name="Nakayama K."/>
        </authorList>
    </citation>
    <scope>NUCLEOTIDE SEQUENCE</scope>
</reference>
<feature type="domain" description="CCHC-type" evidence="15">
    <location>
        <begin position="506"/>
        <end position="520"/>
    </location>
</feature>
<dbReference type="PROSITE" id="PS50158">
    <property type="entry name" value="ZF_CCHC"/>
    <property type="match status" value="1"/>
</dbReference>
<keyword evidence="13" id="KW-0175">Coiled coil</keyword>
<evidence type="ECO:0000256" key="7">
    <source>
        <dbReference type="ARBA" id="ARBA00022918"/>
    </source>
</evidence>
<dbReference type="PANTHER" id="PTHR42648:SF32">
    <property type="entry name" value="RIBONUCLEASE H-LIKE DOMAIN, GAG-PRE-INTEGRASE DOMAIN PROTEIN-RELATED"/>
    <property type="match status" value="1"/>
</dbReference>
<dbReference type="Pfam" id="PF00665">
    <property type="entry name" value="rve"/>
    <property type="match status" value="1"/>
</dbReference>
<keyword evidence="5" id="KW-0255">Endonuclease</keyword>
<dbReference type="Gene3D" id="3.30.420.10">
    <property type="entry name" value="Ribonuclease H-like superfamily/Ribonuclease H"/>
    <property type="match status" value="1"/>
</dbReference>
<feature type="compositionally biased region" description="Polar residues" evidence="14">
    <location>
        <begin position="1212"/>
        <end position="1222"/>
    </location>
</feature>
<feature type="compositionally biased region" description="Acidic residues" evidence="14">
    <location>
        <begin position="48"/>
        <end position="66"/>
    </location>
</feature>
<feature type="domain" description="Integrase catalytic" evidence="16">
    <location>
        <begin position="971"/>
        <end position="1161"/>
    </location>
</feature>
<evidence type="ECO:0000259" key="15">
    <source>
        <dbReference type="PROSITE" id="PS50158"/>
    </source>
</evidence>
<dbReference type="GO" id="GO:0003676">
    <property type="term" value="F:nucleic acid binding"/>
    <property type="evidence" value="ECO:0007669"/>
    <property type="project" value="InterPro"/>
</dbReference>
<keyword evidence="3" id="KW-0540">Nuclease</keyword>
<feature type="compositionally biased region" description="Basic and acidic residues" evidence="14">
    <location>
        <begin position="1196"/>
        <end position="1211"/>
    </location>
</feature>
<evidence type="ECO:0000256" key="12">
    <source>
        <dbReference type="PROSITE-ProRule" id="PRU00047"/>
    </source>
</evidence>
<evidence type="ECO:0000256" key="10">
    <source>
        <dbReference type="ARBA" id="ARBA00033113"/>
    </source>
</evidence>
<dbReference type="GO" id="GO:0004519">
    <property type="term" value="F:endonuclease activity"/>
    <property type="evidence" value="ECO:0007669"/>
    <property type="project" value="UniProtKB-KW"/>
</dbReference>
<evidence type="ECO:0000313" key="17">
    <source>
        <dbReference type="EMBL" id="GEU85325.1"/>
    </source>
</evidence>
<dbReference type="EMBL" id="BKCJ010009086">
    <property type="protein sequence ID" value="GEU85325.1"/>
    <property type="molecule type" value="Genomic_DNA"/>
</dbReference>
<keyword evidence="2" id="KW-0548">Nucleotidyltransferase</keyword>
<protein>
    <recommendedName>
        <fullName evidence="8">Gag-Pol-p199</fullName>
    </recommendedName>
    <alternativeName>
        <fullName evidence="9">TY1A-TY1B</fullName>
    </alternativeName>
    <alternativeName>
        <fullName evidence="10">p190</fullName>
    </alternativeName>
</protein>
<feature type="compositionally biased region" description="Basic and acidic residues" evidence="14">
    <location>
        <begin position="444"/>
        <end position="465"/>
    </location>
</feature>
<accession>A0A6L2NL09</accession>
<name>A0A6L2NL09_TANCI</name>
<evidence type="ECO:0000256" key="5">
    <source>
        <dbReference type="ARBA" id="ARBA00022759"/>
    </source>
</evidence>
<dbReference type="Pfam" id="PF08284">
    <property type="entry name" value="RVP_2"/>
    <property type="match status" value="2"/>
</dbReference>
<feature type="compositionally biased region" description="Basic residues" evidence="14">
    <location>
        <begin position="3431"/>
        <end position="3440"/>
    </location>
</feature>
<dbReference type="PROSITE" id="PS00141">
    <property type="entry name" value="ASP_PROTEASE"/>
    <property type="match status" value="1"/>
</dbReference>
<feature type="region of interest" description="Disordered" evidence="14">
    <location>
        <begin position="3319"/>
        <end position="3339"/>
    </location>
</feature>
<evidence type="ECO:0000256" key="3">
    <source>
        <dbReference type="ARBA" id="ARBA00022722"/>
    </source>
</evidence>
<evidence type="ECO:0000256" key="2">
    <source>
        <dbReference type="ARBA" id="ARBA00022695"/>
    </source>
</evidence>
<evidence type="ECO:0000259" key="16">
    <source>
        <dbReference type="PROSITE" id="PS50994"/>
    </source>
</evidence>
<dbReference type="GO" id="GO:0006508">
    <property type="term" value="P:proteolysis"/>
    <property type="evidence" value="ECO:0007669"/>
    <property type="project" value="InterPro"/>
</dbReference>
<evidence type="ECO:0000256" key="13">
    <source>
        <dbReference type="SAM" id="Coils"/>
    </source>
</evidence>
<feature type="compositionally biased region" description="Low complexity" evidence="14">
    <location>
        <begin position="2163"/>
        <end position="2173"/>
    </location>
</feature>
<feature type="region of interest" description="Disordered" evidence="14">
    <location>
        <begin position="1709"/>
        <end position="1734"/>
    </location>
</feature>
<dbReference type="PROSITE" id="PS50994">
    <property type="entry name" value="INTEGRASE"/>
    <property type="match status" value="1"/>
</dbReference>
<dbReference type="GO" id="GO:0015074">
    <property type="term" value="P:DNA integration"/>
    <property type="evidence" value="ECO:0007669"/>
    <property type="project" value="InterPro"/>
</dbReference>
<feature type="coiled-coil region" evidence="13">
    <location>
        <begin position="1831"/>
        <end position="1879"/>
    </location>
</feature>
<keyword evidence="1" id="KW-0808">Transferase</keyword>
<evidence type="ECO:0000256" key="1">
    <source>
        <dbReference type="ARBA" id="ARBA00022679"/>
    </source>
</evidence>
<evidence type="ECO:0000256" key="14">
    <source>
        <dbReference type="SAM" id="MobiDB-lite"/>
    </source>
</evidence>
<evidence type="ECO:0000256" key="6">
    <source>
        <dbReference type="ARBA" id="ARBA00022801"/>
    </source>
</evidence>
<feature type="compositionally biased region" description="Pro residues" evidence="14">
    <location>
        <begin position="2174"/>
        <end position="2189"/>
    </location>
</feature>
<feature type="compositionally biased region" description="Basic and acidic residues" evidence="14">
    <location>
        <begin position="1223"/>
        <end position="1238"/>
    </location>
</feature>
<keyword evidence="7" id="KW-0695">RNA-directed DNA polymerase</keyword>
<evidence type="ECO:0000256" key="4">
    <source>
        <dbReference type="ARBA" id="ARBA00022723"/>
    </source>
</evidence>
<sequence length="3548" mass="400529">MDIKEEEPVEDPVEEPEPLAGHGDQFDAHPNTQPRNMNGWVDDHDDVKEEDDENEDVDIKEDDDVEIIFPYEVQGDQTPPPRDKSSDSEFEAEEANDELEVEEAGVDPEAEGADVELEPDGAPEATIGTGGLVPWDLRRDLEALHRQERIREAESGMSRTEIALLGSEARIGKMEREILHHDLSSVEETLGNVVERLKVLESEENATLKKKLADEEILFYLEMVHKGAVPKPPSDDKGSERLRKIPKKSDGDEGPFDPRGPLMIMPPKPMSEARMREIIHDQFATSMNKFMANMNNGAGGSRGAGDSGRAGGSGGTGGNAGRTGVIGAGPTVPELTGCTYVTFTKCDLLPFNGTEGAVAMDIEAANNTPWSEVRKWMTEEFCPRSVIQRLEQELYNLRMKGMDIDGLTKSIHGDVTSSQPATINDAVRLAYQLVGQLIHDKADEAIEGEKRNGKGDRGGRGDNRHEHNRHQNQRRGNAGAMTNDAPNNNETCQKCKNMRHARDCWKCTKCGKLGHKTNRCQIPEMSCYKYNEKGHKKKDFPKLGRNGQGGNNRGGAYQLGAVSAQEDPKVVTSTFLLNNHYATALFDSGADRSFVSTKFSTLINIKPVEIDTSYEVELDDELRSFDVIIRMDWLSKNDATILCGEKKVRIPLKNKALIIKSDRNQSRLKIISCIKDRKYIENGCKLFLAQVTRTVSKEKRVEDVPVIRNFPKSFQAENEPANYALMAFLSLSSSSDNELRDNALVTLRQKLENAEQERNDLKQKLEKFQTSSKNLTELLASQTNEKIGLGYNSQDFTCAMFDCDDYISSESDERTFMPPKPDFVFNTAPTAVEIDHLAFHVQLSPTKPEQDFSHINRPATPIIEDWVFDSEDESETKAPQIVPSFIQSTEQVKSPKHYGNPQHALKDKGVIDSGCSWNMTGNMSYLSDFQELNGGYVAFGGNPKGGKISGKGKFRTGKQHRASCKTKPVSSIDQPLFRLHMDLFGPTFVKSLNKKSYCLVVTDDYSRFTWVFFLDTKDETSPILKTFITGLENQHSLKVKVIRSDNGTKFKNNDLNQFCGMKGIKREFSIPRTPQQNGIAERKNKTLIKAARTMRADSLLPIPFWAEAVNTAYSLGKFDGKVEEGFLVGYSVSSKAFKVFNSRTFTAGNQTNPSAGFQDKFNAEKAGEEIDQQYVLFPVWSSGFINPQNTDGDAAFDGKEPKFNEKKHESKVNVSPSSSAQSRKQDDKTKKEVKGKSHVESFTGYRDLSSEFEDCFDNNINKVNAAGTLVPTVRKISPNSTNTFSTAGPLNTAASPTHGKSSFIDASQLPDDPGMPELEVITYSDDEDDVGAEANFNNLETYITVSPILTTKVHKDHPVTQIICDLSSATQTRNMSRVAKDQEPKRVHQPLKDPSWIKAMQEELLQFKMQKVWILVDLPYEKRAIGTKWVFSNKKDERGIVVRNKARLIAQGHTHEEGIDYEEVFAPVEEVYVCQPLRFEDPDHPEKVYKVVKVLYGLHQAPRAWQKGDILLVQIYVDDIIFGATNKDLCKSFEKLVKDKFQMSSMWELTFFLGLQDPDGEDDVDVHTYRSIIRSLMYLTSSRPDIMFAEIYNWKMSIPWMQIDFLTVQEANSCCHFIHRGVNTPRCAEDRLELIELIVFLLPKVEKVGIGINVVDLQVNDVTRLQALVDKKKVDEEGDADENVKEVNAGDATEGDVSAAHGEVHTVVEEPSIPSPTPPTPPLQPSQDIPSTSHLKRRVKKLERRNKVRVLKLRRMIAKVDADVDVVLEDAADEAKEVAEDAKYEAQARKNMMLYLKNVAGFKMDYFKGMSYDDICPIFKAKFNSNVVFLLKTKEQIEEDKNRALQKLNETSIERAAKRRKLDEEVEELKIHLQIVLNEDDDVYTEATPLARKVPIVDYQIIEMNNKPYYKIIRADDTHQLYGSFLTLLRNFDREDLKALWSLVKERFSTIKPKNFSHDFLLIITFTSTQLILLVERKYTLIRFTLNQMLNAVRLEVEEESEVSLELLRLQALVDKKKVVVKEATIRNALSLDDEEGVDCLPNEEIFAELARMGYEKPSTKLTFYKAFFSSHLVRNVDSPTKLYMCPRFLQLMIRKQVGDLSTHTTKYTSPAMTQKVFANIRRVGKGFYEVETPLFEIPTIVEEPSIPSPTPPTQTPQPPQDIPSTPQVQQTPPQSPQVQPPSPQPQPQPQQDAEFPMNLLQEVMNTCAALTKRVEHLEFDKVAQALEITKLKRRVKKLKRRNKVRKLKLRRLQRVGTSQIVETSDETVLDDKDREVADVVKDVEEAKDETEPAKVQKVVDVVTTAKLITEVVTAASETVTTASAIITTVEAQVPAATLTAAPVRVFAAPSRRKKGVVIRDPEEESTTSTIIPPKPNPRIKDIDWDKAIDHVKRKAKEDPAVKRYQVLKRKPYTEAQARKNMMMYLKNVVGFKMDYFKGMSYDDIRPIFKAKFNLNVAFLLKIKEQIEEDENKALQREDLEALWSLVKERFSTTKPKNFYDDFLLVTLGAMFEKPDIHAQIWKNKRTVHGPSKIEADDQAIQTILLGLPEDIYAAIDSCETAQEIWLRKEVDELKAERLANTQDPLALMENSNNPYAFPVPHQDQSSFNQNYLQQPMPNPEDITDPTTAMNMALALMDKAFKLNYSTPTNNNQRISSNPRNRQIAQSSMNMGQDRQMQMVVGNGGNQFRQYAGQNTGNLSGYNDVQNIRNQVIQNAVQNPRVQNIRNPNGLIGVQGNRNQNQIGNGHYARNCTVRPKRRDAAYLQTQLLIAQKEEAGIQLQAKEYDLMAAAADLDKIEEVNANCILMANLQQASTLGTQTDNAHVYDSDVSADVHEYENCYDNEIFNMFTQGEQYTELLEPIPEPLQVPQNDNDVISEAISVEQDEKIVEQHPVNFEETRALYDSLYQNLSIEVEKVNSINRKLKETNADLTTELARFKNQTRCFEISQEKYDILERCYQQSVYQEQCLSKKINALHLSTEKTLQLAQESREKMKQLNKEIKPANYTKLNHLSGVFVPQTAKSHEELYFSNISKTANVSKSISIPNDDFSDDTTPSVARKFPNEVKSTIVTLQRVVKHRMTIEPHNWSSSAHQELYKIIKDENFPIVNQVDARVQNFEIQILKEAAKVVGDFKSLANEAALAKHKALELEIKRLLKAVATYKNLFDSISVSRTQTKTIIASLQNELQSTISKNAKLRTQLFKKASDQKDNTHDSSKNTKFAKQSILGKLPMLGEIHALSKPVTSNSVPTPQESKVMNNDKVIAPRMVRINPFKTSREEKHVPNTVRASVRTKPINVSQTPVFTKKDVHSNSNGLSFIGVDNTAKTKRTQPRSNSKNNKVPYVVKSSYKKNKEADVEENHRNLLSSSNKKHVSSKCNNVKLATHNVYSKVVCAMCKQCLISINHDVCLLNYVNGINSQGKKQNENVSNVANQKKHKARLWKPKNVGSKERLASPKPSSHRSCFRWSPTGRFFDLKGKIIASSESESQSDCSNGDNACSSNPLEPMSKRFPNSTFSVTGQNLFDTLLIPLLFKYKPMDKGDHGDNECVIC</sequence>
<comment type="function">
    <text evidence="11">Capsid protein (CA) is the structural component of the virus-like particle (VLP), forming the shell that encapsulates the retrotransposons dimeric RNA genome. The particles are assembled from trimer-clustered units and there are holes in the capsid shells that allow for the diffusion of macromolecules. CA also has nucleocapsid-like chaperone activity, promoting primer tRNA(i)-Met annealing to the multipartite primer-binding site (PBS), dimerization of Ty1 RNA and initiation of reverse transcription.</text>
</comment>
<dbReference type="SUPFAM" id="SSF53098">
    <property type="entry name" value="Ribonuclease H-like"/>
    <property type="match status" value="1"/>
</dbReference>
<feature type="region of interest" description="Disordered" evidence="14">
    <location>
        <begin position="3418"/>
        <end position="3460"/>
    </location>
</feature>
<feature type="region of interest" description="Disordered" evidence="14">
    <location>
        <begin position="1190"/>
        <end position="1238"/>
    </location>
</feature>
<dbReference type="GO" id="GO:0004190">
    <property type="term" value="F:aspartic-type endopeptidase activity"/>
    <property type="evidence" value="ECO:0007669"/>
    <property type="project" value="InterPro"/>
</dbReference>
<gene>
    <name evidence="17" type="ORF">Tci_057303</name>
</gene>
<feature type="compositionally biased region" description="Pro residues" evidence="14">
    <location>
        <begin position="2147"/>
        <end position="2162"/>
    </location>
</feature>
<feature type="coiled-coil region" evidence="13">
    <location>
        <begin position="737"/>
        <end position="778"/>
    </location>
</feature>
<feature type="coiled-coil region" evidence="13">
    <location>
        <begin position="2222"/>
        <end position="2290"/>
    </location>
</feature>
<feature type="compositionally biased region" description="Acidic residues" evidence="14">
    <location>
        <begin position="1"/>
        <end position="17"/>
    </location>
</feature>
<keyword evidence="4" id="KW-0479">Metal-binding</keyword>
<feature type="region of interest" description="Disordered" evidence="14">
    <location>
        <begin position="2143"/>
        <end position="2193"/>
    </location>
</feature>
<dbReference type="InterPro" id="IPR039537">
    <property type="entry name" value="Retrotran_Ty1/copia-like"/>
</dbReference>
<keyword evidence="12" id="KW-0862">Zinc</keyword>
<feature type="compositionally biased region" description="Acidic residues" evidence="14">
    <location>
        <begin position="88"/>
        <end position="121"/>
    </location>
</feature>
<feature type="compositionally biased region" description="Pro residues" evidence="14">
    <location>
        <begin position="1713"/>
        <end position="1724"/>
    </location>
</feature>
<comment type="caution">
    <text evidence="17">The sequence shown here is derived from an EMBL/GenBank/DDBJ whole genome shotgun (WGS) entry which is preliminary data.</text>
</comment>
<dbReference type="InterPro" id="IPR012337">
    <property type="entry name" value="RNaseH-like_sf"/>
</dbReference>
<keyword evidence="12" id="KW-0863">Zinc-finger</keyword>
<dbReference type="InterPro" id="IPR001878">
    <property type="entry name" value="Znf_CCHC"/>
</dbReference>
<feature type="compositionally biased region" description="Basic and acidic residues" evidence="14">
    <location>
        <begin position="233"/>
        <end position="251"/>
    </location>
</feature>
<dbReference type="PANTHER" id="PTHR42648">
    <property type="entry name" value="TRANSPOSASE, PUTATIVE-RELATED"/>
    <property type="match status" value="1"/>
</dbReference>
<feature type="compositionally biased region" description="Polar residues" evidence="14">
    <location>
        <begin position="3418"/>
        <end position="3430"/>
    </location>
</feature>
<feature type="region of interest" description="Disordered" evidence="14">
    <location>
        <begin position="444"/>
        <end position="488"/>
    </location>
</feature>
<dbReference type="InterPro" id="IPR001969">
    <property type="entry name" value="Aspartic_peptidase_AS"/>
</dbReference>
<dbReference type="InterPro" id="IPR001584">
    <property type="entry name" value="Integrase_cat-core"/>
</dbReference>
<feature type="coiled-coil region" evidence="13">
    <location>
        <begin position="2907"/>
        <end position="2941"/>
    </location>
</feature>
<evidence type="ECO:0000256" key="11">
    <source>
        <dbReference type="ARBA" id="ARBA00057243"/>
    </source>
</evidence>
<feature type="region of interest" description="Disordered" evidence="14">
    <location>
        <begin position="1"/>
        <end position="131"/>
    </location>
</feature>
<organism evidence="17">
    <name type="scientific">Tanacetum cinerariifolium</name>
    <name type="common">Dalmatian daisy</name>
    <name type="synonym">Chrysanthemum cinerariifolium</name>
    <dbReference type="NCBI Taxonomy" id="118510"/>
    <lineage>
        <taxon>Eukaryota</taxon>
        <taxon>Viridiplantae</taxon>
        <taxon>Streptophyta</taxon>
        <taxon>Embryophyta</taxon>
        <taxon>Tracheophyta</taxon>
        <taxon>Spermatophyta</taxon>
        <taxon>Magnoliopsida</taxon>
        <taxon>eudicotyledons</taxon>
        <taxon>Gunneridae</taxon>
        <taxon>Pentapetalae</taxon>
        <taxon>asterids</taxon>
        <taxon>campanulids</taxon>
        <taxon>Asterales</taxon>
        <taxon>Asteraceae</taxon>
        <taxon>Asteroideae</taxon>
        <taxon>Anthemideae</taxon>
        <taxon>Anthemidinae</taxon>
        <taxon>Tanacetum</taxon>
    </lineage>
</organism>
<feature type="compositionally biased region" description="Gly residues" evidence="14">
    <location>
        <begin position="297"/>
        <end position="324"/>
    </location>
</feature>
<feature type="coiled-coil region" evidence="13">
    <location>
        <begin position="3137"/>
        <end position="3199"/>
    </location>
</feature>
<evidence type="ECO:0000256" key="9">
    <source>
        <dbReference type="ARBA" id="ARBA00032154"/>
    </source>
</evidence>
<evidence type="ECO:0000256" key="8">
    <source>
        <dbReference type="ARBA" id="ARBA00030524"/>
    </source>
</evidence>
<dbReference type="InterPro" id="IPR013103">
    <property type="entry name" value="RVT_2"/>
</dbReference>
<feature type="region of interest" description="Disordered" evidence="14">
    <location>
        <begin position="294"/>
        <end position="324"/>
    </location>
</feature>
<dbReference type="GO" id="GO:0008270">
    <property type="term" value="F:zinc ion binding"/>
    <property type="evidence" value="ECO:0007669"/>
    <property type="project" value="UniProtKB-KW"/>
</dbReference>
<dbReference type="Pfam" id="PF07727">
    <property type="entry name" value="RVT_2"/>
    <property type="match status" value="1"/>
</dbReference>